<dbReference type="EMBL" id="LN736369">
    <property type="protein sequence ID" value="CEP64127.1"/>
    <property type="molecule type" value="Genomic_DNA"/>
</dbReference>
<dbReference type="InterPro" id="IPR021644">
    <property type="entry name" value="CAF-1_p150_acidic"/>
</dbReference>
<evidence type="ECO:0000256" key="3">
    <source>
        <dbReference type="ARBA" id="ARBA00022763"/>
    </source>
</evidence>
<dbReference type="GO" id="GO:0033186">
    <property type="term" value="C:CAF-1 complex"/>
    <property type="evidence" value="ECO:0007669"/>
    <property type="project" value="EnsemblFungi"/>
</dbReference>
<feature type="region of interest" description="Disordered" evidence="7">
    <location>
        <begin position="350"/>
        <end position="377"/>
    </location>
</feature>
<feature type="domain" description="Chromatin assembly factor 1 subunit Cac1-like C-terminal" evidence="10">
    <location>
        <begin position="499"/>
        <end position="555"/>
    </location>
</feature>
<dbReference type="Pfam" id="PF21796">
    <property type="entry name" value="Cac1_C"/>
    <property type="match status" value="1"/>
</dbReference>
<feature type="domain" description="Chromatin assembly factor 1 subunit A dimerization" evidence="9">
    <location>
        <begin position="299"/>
        <end position="370"/>
    </location>
</feature>
<dbReference type="GeneID" id="34687667"/>
<dbReference type="PANTHER" id="PTHR15272:SF0">
    <property type="entry name" value="CHROMATIN ASSEMBLY FACTOR 1 SUBUNIT A"/>
    <property type="match status" value="1"/>
</dbReference>
<dbReference type="Proteomes" id="UP000054304">
    <property type="component" value="Unassembled WGS sequence"/>
</dbReference>
<dbReference type="GO" id="GO:0005634">
    <property type="term" value="C:nucleus"/>
    <property type="evidence" value="ECO:0007669"/>
    <property type="project" value="UniProtKB-SubCell"/>
</dbReference>
<accession>A0A0C7NCN7</accession>
<feature type="compositionally biased region" description="Polar residues" evidence="7">
    <location>
        <begin position="437"/>
        <end position="446"/>
    </location>
</feature>
<dbReference type="Pfam" id="PF12253">
    <property type="entry name" value="CAF1A_dimeriz"/>
    <property type="match status" value="1"/>
</dbReference>
<dbReference type="STRING" id="1245769.A0A0C7NCN7"/>
<keyword evidence="2" id="KW-0235">DNA replication</keyword>
<sequence length="567" mass="65621">MTETTSIATHHNDIDSKQSPAIKSTAPAMTQQEIVQQEMGSPAGDSDLISESDLGPSQIEHHESQQPKESDGGIKSKRQQQKEQEKLEKVRKKEQDKRDRELKREQERQEKENKKQEEKQRKETERKERELKKVQEKRNRELKKEQEKQEREQRKEIEKRKKMEEKIKREEDKRLKEETIDRSQTKIGSFFKKFSSSRNVLDTKTDYQKCFLPFYVKDGFVMGPNFALTSSVLQSSKSAIDAQLNLGDSPDDNKAWLLSQAPLRREYYEHTAVELVQLMTSKSKSNQELDERLRRIPQRFIKFYENVRPPYIGTYSNFLKLPRDNPFDFEQTGFNYDYDSDWDWVNEEEEGGDVEDLEDGEDEDEDDDVDDGTEDEFDGFLDRETSQLPKDGKKFLGPLIPIVKMRSQKPQMDSEDQLYFQMVSVQHLIPEEPIPINVNTMPQTAGGSKKRPLDAKGQSDVQSPIVPSPSVNNSPASSSQTSPVRVKKPKSIISDPQALLKIFAEVHESTYSLGTITEILQRQLLNHSKAAIRDTIKEHTTRPSVKAGSSRKWLVKDPVLWESLKEK</sequence>
<dbReference type="InterPro" id="IPR048800">
    <property type="entry name" value="Cac1-like_C"/>
</dbReference>
<feature type="compositionally biased region" description="Polar residues" evidence="7">
    <location>
        <begin position="17"/>
        <end position="39"/>
    </location>
</feature>
<dbReference type="GO" id="GO:0006335">
    <property type="term" value="P:DNA replication-dependent chromatin assembly"/>
    <property type="evidence" value="ECO:0007669"/>
    <property type="project" value="EnsemblFungi"/>
</dbReference>
<feature type="compositionally biased region" description="Low complexity" evidence="7">
    <location>
        <begin position="458"/>
        <end position="484"/>
    </location>
</feature>
<feature type="region of interest" description="Disordered" evidence="7">
    <location>
        <begin position="436"/>
        <end position="489"/>
    </location>
</feature>
<evidence type="ECO:0000259" key="8">
    <source>
        <dbReference type="Pfam" id="PF11600"/>
    </source>
</evidence>
<dbReference type="OrthoDB" id="79480at2759"/>
<dbReference type="GO" id="GO:0042393">
    <property type="term" value="F:histone binding"/>
    <property type="evidence" value="ECO:0007669"/>
    <property type="project" value="EnsemblFungi"/>
</dbReference>
<evidence type="ECO:0000313" key="11">
    <source>
        <dbReference type="EMBL" id="CEP64127.1"/>
    </source>
</evidence>
<keyword evidence="12" id="KW-1185">Reference proteome</keyword>
<keyword evidence="6" id="KW-0539">Nucleus</keyword>
<dbReference type="GO" id="GO:0006281">
    <property type="term" value="P:DNA repair"/>
    <property type="evidence" value="ECO:0007669"/>
    <property type="project" value="UniProtKB-KW"/>
</dbReference>
<comment type="subcellular location">
    <subcellularLocation>
        <location evidence="1">Nucleus</location>
    </subcellularLocation>
</comment>
<evidence type="ECO:0000256" key="6">
    <source>
        <dbReference type="ARBA" id="ARBA00023242"/>
    </source>
</evidence>
<dbReference type="RefSeq" id="XP_022630337.1">
    <property type="nucleotide sequence ID" value="XM_022775473.1"/>
</dbReference>
<evidence type="ECO:0000256" key="2">
    <source>
        <dbReference type="ARBA" id="ARBA00022705"/>
    </source>
</evidence>
<evidence type="ECO:0000256" key="5">
    <source>
        <dbReference type="ARBA" id="ARBA00023204"/>
    </source>
</evidence>
<dbReference type="GO" id="GO:0000775">
    <property type="term" value="C:chromosome, centromeric region"/>
    <property type="evidence" value="ECO:0007669"/>
    <property type="project" value="EnsemblFungi"/>
</dbReference>
<dbReference type="AlphaFoldDB" id="A0A0C7NCN7"/>
<dbReference type="PANTHER" id="PTHR15272">
    <property type="entry name" value="CHROMATIN ASSEMBLY FACTOR 1 SUBUNIT A CAF-1 SUBUNIT A"/>
    <property type="match status" value="1"/>
</dbReference>
<feature type="domain" description="Chromatin assembly factor 1 p150 subunit acidic region" evidence="8">
    <location>
        <begin position="75"/>
        <end position="219"/>
    </location>
</feature>
<proteinExistence type="predicted"/>
<dbReference type="InterPro" id="IPR022043">
    <property type="entry name" value="CAF1A_DD"/>
</dbReference>
<evidence type="ECO:0000256" key="4">
    <source>
        <dbReference type="ARBA" id="ARBA00023186"/>
    </source>
</evidence>
<keyword evidence="4" id="KW-0143">Chaperone</keyword>
<protein>
    <submittedName>
        <fullName evidence="11">LALA0S10e03048g1_1</fullName>
    </submittedName>
</protein>
<keyword evidence="5" id="KW-0234">DNA repair</keyword>
<evidence type="ECO:0000256" key="1">
    <source>
        <dbReference type="ARBA" id="ARBA00004123"/>
    </source>
</evidence>
<dbReference type="GO" id="GO:0006334">
    <property type="term" value="P:nucleosome assembly"/>
    <property type="evidence" value="ECO:0007669"/>
    <property type="project" value="TreeGrafter"/>
</dbReference>
<keyword evidence="3" id="KW-0227">DNA damage</keyword>
<organism evidence="11 12">
    <name type="scientific">Lachancea lanzarotensis</name>
    <dbReference type="NCBI Taxonomy" id="1245769"/>
    <lineage>
        <taxon>Eukaryota</taxon>
        <taxon>Fungi</taxon>
        <taxon>Dikarya</taxon>
        <taxon>Ascomycota</taxon>
        <taxon>Saccharomycotina</taxon>
        <taxon>Saccharomycetes</taxon>
        <taxon>Saccharomycetales</taxon>
        <taxon>Saccharomycetaceae</taxon>
        <taxon>Lachancea</taxon>
    </lineage>
</organism>
<dbReference type="Pfam" id="PF11600">
    <property type="entry name" value="CAF1A_acidic"/>
    <property type="match status" value="1"/>
</dbReference>
<dbReference type="GO" id="GO:0006260">
    <property type="term" value="P:DNA replication"/>
    <property type="evidence" value="ECO:0007669"/>
    <property type="project" value="UniProtKB-KW"/>
</dbReference>
<reference evidence="11 12" key="1">
    <citation type="submission" date="2014-12" db="EMBL/GenBank/DDBJ databases">
        <authorList>
            <person name="Neuveglise Cecile"/>
        </authorList>
    </citation>
    <scope>NUCLEOTIDE SEQUENCE [LARGE SCALE GENOMIC DNA]</scope>
    <source>
        <strain evidence="11 12">CBS 12615</strain>
    </source>
</reference>
<gene>
    <name evidence="11" type="ORF">LALA0_S10e03048g</name>
</gene>
<evidence type="ECO:0000313" key="12">
    <source>
        <dbReference type="Proteomes" id="UP000054304"/>
    </source>
</evidence>
<name>A0A0C7NCN7_9SACH</name>
<feature type="compositionally biased region" description="Basic and acidic residues" evidence="7">
    <location>
        <begin position="59"/>
        <end position="175"/>
    </location>
</feature>
<feature type="region of interest" description="Disordered" evidence="7">
    <location>
        <begin position="1"/>
        <end position="175"/>
    </location>
</feature>
<evidence type="ECO:0000256" key="7">
    <source>
        <dbReference type="SAM" id="MobiDB-lite"/>
    </source>
</evidence>
<evidence type="ECO:0000259" key="9">
    <source>
        <dbReference type="Pfam" id="PF12253"/>
    </source>
</evidence>
<dbReference type="GO" id="GO:0000786">
    <property type="term" value="C:nucleosome"/>
    <property type="evidence" value="ECO:0007669"/>
    <property type="project" value="EnsemblFungi"/>
</dbReference>
<evidence type="ECO:0000259" key="10">
    <source>
        <dbReference type="Pfam" id="PF21796"/>
    </source>
</evidence>
<dbReference type="HOGENOM" id="CLU_028547_0_0_1"/>